<feature type="domain" description="MRH" evidence="21">
    <location>
        <begin position="25"/>
        <end position="168"/>
    </location>
</feature>
<evidence type="ECO:0000259" key="21">
    <source>
        <dbReference type="PROSITE" id="PS51914"/>
    </source>
</evidence>
<evidence type="ECO:0000256" key="14">
    <source>
        <dbReference type="ARBA" id="ARBA00023128"/>
    </source>
</evidence>
<keyword evidence="23" id="KW-1185">Reference proteome</keyword>
<evidence type="ECO:0000256" key="7">
    <source>
        <dbReference type="ARBA" id="ARBA00022448"/>
    </source>
</evidence>
<keyword evidence="10" id="KW-0653">Protein transport</keyword>
<evidence type="ECO:0000256" key="13">
    <source>
        <dbReference type="ARBA" id="ARBA00023034"/>
    </source>
</evidence>
<dbReference type="SUPFAM" id="SSF50911">
    <property type="entry name" value="Mannose 6-phosphate receptor domain"/>
    <property type="match status" value="1"/>
</dbReference>
<evidence type="ECO:0000256" key="9">
    <source>
        <dbReference type="ARBA" id="ARBA00022729"/>
    </source>
</evidence>
<dbReference type="AlphaFoldDB" id="A0A8J4PL13"/>
<dbReference type="InterPro" id="IPR044865">
    <property type="entry name" value="MRH_dom"/>
</dbReference>
<evidence type="ECO:0000313" key="23">
    <source>
        <dbReference type="Proteomes" id="UP000695562"/>
    </source>
</evidence>
<evidence type="ECO:0000256" key="16">
    <source>
        <dbReference type="ARBA" id="ARBA00023157"/>
    </source>
</evidence>
<feature type="signal peptide" evidence="20">
    <location>
        <begin position="1"/>
        <end position="20"/>
    </location>
</feature>
<dbReference type="GO" id="GO:0006914">
    <property type="term" value="P:autophagy"/>
    <property type="evidence" value="ECO:0007669"/>
    <property type="project" value="UniProtKB-KW"/>
</dbReference>
<organism evidence="22 23">
    <name type="scientific">Polysphondylium violaceum</name>
    <dbReference type="NCBI Taxonomy" id="133409"/>
    <lineage>
        <taxon>Eukaryota</taxon>
        <taxon>Amoebozoa</taxon>
        <taxon>Evosea</taxon>
        <taxon>Eumycetozoa</taxon>
        <taxon>Dictyostelia</taxon>
        <taxon>Dictyosteliales</taxon>
        <taxon>Dictyosteliaceae</taxon>
        <taxon>Polysphondylium</taxon>
    </lineage>
</organism>
<evidence type="ECO:0000256" key="4">
    <source>
        <dbReference type="ARBA" id="ARBA00004472"/>
    </source>
</evidence>
<keyword evidence="8 19" id="KW-0812">Transmembrane</keyword>
<dbReference type="InterPro" id="IPR009011">
    <property type="entry name" value="Man6P_isomerase_rcpt-bd_dom_sf"/>
</dbReference>
<reference evidence="22" key="1">
    <citation type="submission" date="2020-01" db="EMBL/GenBank/DDBJ databases">
        <title>Development of genomics and gene disruption for Polysphondylium violaceum indicates a role for the polyketide synthase stlB in stalk morphogenesis.</title>
        <authorList>
            <person name="Narita B."/>
            <person name="Kawabe Y."/>
            <person name="Kin K."/>
            <person name="Saito T."/>
            <person name="Gibbs R."/>
            <person name="Kuspa A."/>
            <person name="Muzny D."/>
            <person name="Queller D."/>
            <person name="Richards S."/>
            <person name="Strassman J."/>
            <person name="Sucgang R."/>
            <person name="Worley K."/>
            <person name="Schaap P."/>
        </authorList>
    </citation>
    <scope>NUCLEOTIDE SEQUENCE</scope>
    <source>
        <strain evidence="22">QSvi11</strain>
    </source>
</reference>
<evidence type="ECO:0000256" key="17">
    <source>
        <dbReference type="ARBA" id="ARBA00023329"/>
    </source>
</evidence>
<dbReference type="EMBL" id="AJWJ01000841">
    <property type="protein sequence ID" value="KAF2068795.1"/>
    <property type="molecule type" value="Genomic_DNA"/>
</dbReference>
<name>A0A8J4PL13_9MYCE</name>
<keyword evidence="9 20" id="KW-0732">Signal</keyword>
<evidence type="ECO:0000256" key="15">
    <source>
        <dbReference type="ARBA" id="ARBA00023136"/>
    </source>
</evidence>
<evidence type="ECO:0000256" key="11">
    <source>
        <dbReference type="ARBA" id="ARBA00022989"/>
    </source>
</evidence>
<evidence type="ECO:0000256" key="20">
    <source>
        <dbReference type="SAM" id="SignalP"/>
    </source>
</evidence>
<comment type="subcellular location">
    <subcellularLocation>
        <location evidence="2">Cytoplasmic vesicle membrane</location>
        <topology evidence="2">Single-pass type I membrane protein</topology>
    </subcellularLocation>
    <subcellularLocation>
        <location evidence="3">Golgi apparatus membrane</location>
    </subcellularLocation>
    <subcellularLocation>
        <location evidence="1">Mitochondrion membrane</location>
        <topology evidence="1">Single-pass membrane protein</topology>
    </subcellularLocation>
    <subcellularLocation>
        <location evidence="4">Preautophagosomal structure membrane</location>
        <topology evidence="4">Single-pass type I membrane protein</topology>
    </subcellularLocation>
</comment>
<evidence type="ECO:0000256" key="18">
    <source>
        <dbReference type="SAM" id="MobiDB-lite"/>
    </source>
</evidence>
<feature type="compositionally biased region" description="Low complexity" evidence="18">
    <location>
        <begin position="185"/>
        <end position="194"/>
    </location>
</feature>
<comment type="caution">
    <text evidence="22">The sequence shown here is derived from an EMBL/GenBank/DDBJ whole genome shotgun (WGS) entry which is preliminary data.</text>
</comment>
<dbReference type="Pfam" id="PF09451">
    <property type="entry name" value="ATG27"/>
    <property type="match status" value="1"/>
</dbReference>
<evidence type="ECO:0000256" key="8">
    <source>
        <dbReference type="ARBA" id="ARBA00022692"/>
    </source>
</evidence>
<feature type="transmembrane region" description="Helical" evidence="19">
    <location>
        <begin position="208"/>
        <end position="230"/>
    </location>
</feature>
<dbReference type="PROSITE" id="PS51914">
    <property type="entry name" value="MRH"/>
    <property type="match status" value="1"/>
</dbReference>
<evidence type="ECO:0000256" key="1">
    <source>
        <dbReference type="ARBA" id="ARBA00004304"/>
    </source>
</evidence>
<evidence type="ECO:0000256" key="19">
    <source>
        <dbReference type="SAM" id="Phobius"/>
    </source>
</evidence>
<keyword evidence="14" id="KW-0496">Mitochondrion</keyword>
<feature type="compositionally biased region" description="Low complexity" evidence="18">
    <location>
        <begin position="167"/>
        <end position="176"/>
    </location>
</feature>
<keyword evidence="15 19" id="KW-0472">Membrane</keyword>
<feature type="chain" id="PRO_5035158087" description="Autophagy-related protein 27" evidence="20">
    <location>
        <begin position="21"/>
        <end position="275"/>
    </location>
</feature>
<dbReference type="PANTHER" id="PTHR15071:SF37">
    <property type="entry name" value="AUTOPHAGY-RELATED PROTEIN 27"/>
    <property type="match status" value="1"/>
</dbReference>
<dbReference type="PANTHER" id="PTHR15071">
    <property type="entry name" value="MANNOSE-6-PHOSPHATE RECEPTOR FAMILY MEMBER"/>
    <property type="match status" value="1"/>
</dbReference>
<dbReference type="GO" id="GO:0034045">
    <property type="term" value="C:phagophore assembly site membrane"/>
    <property type="evidence" value="ECO:0007669"/>
    <property type="project" value="UniProtKB-SubCell"/>
</dbReference>
<evidence type="ECO:0000256" key="5">
    <source>
        <dbReference type="ARBA" id="ARBA00005363"/>
    </source>
</evidence>
<keyword evidence="7" id="KW-0813">Transport</keyword>
<keyword evidence="13" id="KW-0333">Golgi apparatus</keyword>
<dbReference type="OrthoDB" id="20652at2759"/>
<evidence type="ECO:0000256" key="10">
    <source>
        <dbReference type="ARBA" id="ARBA00022927"/>
    </source>
</evidence>
<evidence type="ECO:0000256" key="12">
    <source>
        <dbReference type="ARBA" id="ARBA00023006"/>
    </source>
</evidence>
<keyword evidence="11 19" id="KW-1133">Transmembrane helix</keyword>
<keyword evidence="16" id="KW-1015">Disulfide bond</keyword>
<dbReference type="GO" id="GO:0030659">
    <property type="term" value="C:cytoplasmic vesicle membrane"/>
    <property type="evidence" value="ECO:0007669"/>
    <property type="project" value="UniProtKB-SubCell"/>
</dbReference>
<dbReference type="Proteomes" id="UP000695562">
    <property type="component" value="Unassembled WGS sequence"/>
</dbReference>
<evidence type="ECO:0000313" key="22">
    <source>
        <dbReference type="EMBL" id="KAF2068795.1"/>
    </source>
</evidence>
<keyword evidence="12" id="KW-0072">Autophagy</keyword>
<accession>A0A8J4PL13</accession>
<feature type="region of interest" description="Disordered" evidence="18">
    <location>
        <begin position="163"/>
        <end position="202"/>
    </location>
</feature>
<dbReference type="GO" id="GO:0000139">
    <property type="term" value="C:Golgi membrane"/>
    <property type="evidence" value="ECO:0007669"/>
    <property type="project" value="UniProtKB-SubCell"/>
</dbReference>
<keyword evidence="17" id="KW-0968">Cytoplasmic vesicle</keyword>
<dbReference type="GO" id="GO:0031966">
    <property type="term" value="C:mitochondrial membrane"/>
    <property type="evidence" value="ECO:0007669"/>
    <property type="project" value="UniProtKB-SubCell"/>
</dbReference>
<dbReference type="GO" id="GO:0015031">
    <property type="term" value="P:protein transport"/>
    <property type="evidence" value="ECO:0007669"/>
    <property type="project" value="UniProtKB-KW"/>
</dbReference>
<dbReference type="Gene3D" id="2.70.130.10">
    <property type="entry name" value="Mannose-6-phosphate receptor binding domain"/>
    <property type="match status" value="1"/>
</dbReference>
<evidence type="ECO:0000256" key="2">
    <source>
        <dbReference type="ARBA" id="ARBA00004358"/>
    </source>
</evidence>
<protein>
    <recommendedName>
        <fullName evidence="6">Autophagy-related protein 27</fullName>
    </recommendedName>
</protein>
<comment type="similarity">
    <text evidence="5">Belongs to the ATG27 family.</text>
</comment>
<proteinExistence type="inferred from homology"/>
<evidence type="ECO:0000256" key="3">
    <source>
        <dbReference type="ARBA" id="ARBA00004394"/>
    </source>
</evidence>
<dbReference type="InterPro" id="IPR018939">
    <property type="entry name" value="Autophagy-rel_prot_27"/>
</dbReference>
<sequence length="275" mass="28887">MSKFLISTLIAIIFIGAISAQSAPSNCMTTLGGKKYNFSGFGNSTSWSFVVAGTNPTTYYWNVCAAASKCNSIKPTTPASCQFQSNTYRNTGDLASGSFVNYNAGSSGGGAIKYTTTGSPCKSGNTRTTTVQMTCTPGKANIVTGADENPVGSCLYEVQLSGKSACPTTTPTTSGTTTGGDDGSSHSQETSSSHSGEKPKKKGLSGGWIFIIILLCSITVYLVVGVIINAKVRHMHGTDMIPNKNFWVEFGALIKDGVFFIKSKITRSNSGYQQV</sequence>
<gene>
    <name evidence="22" type="ORF">CYY_009880</name>
</gene>
<evidence type="ECO:0000256" key="6">
    <source>
        <dbReference type="ARBA" id="ARBA00013776"/>
    </source>
</evidence>